<evidence type="ECO:0000259" key="6">
    <source>
        <dbReference type="Pfam" id="PF14905"/>
    </source>
</evidence>
<comment type="subcellular location">
    <subcellularLocation>
        <location evidence="1">Cell outer membrane</location>
    </subcellularLocation>
</comment>
<evidence type="ECO:0000256" key="3">
    <source>
        <dbReference type="ARBA" id="ARBA00023237"/>
    </source>
</evidence>
<dbReference type="InterPro" id="IPR041700">
    <property type="entry name" value="OMP_b-brl_3"/>
</dbReference>
<evidence type="ECO:0000313" key="7">
    <source>
        <dbReference type="EMBL" id="RKS25586.1"/>
    </source>
</evidence>
<dbReference type="Pfam" id="PF13620">
    <property type="entry name" value="CarboxypepD_reg"/>
    <property type="match status" value="1"/>
</dbReference>
<dbReference type="Gene3D" id="2.40.170.20">
    <property type="entry name" value="TonB-dependent receptor, beta-barrel domain"/>
    <property type="match status" value="1"/>
</dbReference>
<dbReference type="RefSeq" id="WP_121374973.1">
    <property type="nucleotide sequence ID" value="NZ_RBLC01000001.1"/>
</dbReference>
<comment type="caution">
    <text evidence="7">The sequence shown here is derived from an EMBL/GenBank/DDBJ whole genome shotgun (WGS) entry which is preliminary data.</text>
</comment>
<dbReference type="InterPro" id="IPR008969">
    <property type="entry name" value="CarboxyPept-like_regulatory"/>
</dbReference>
<name>A0A495MHX8_9FLAO</name>
<dbReference type="Gene3D" id="2.170.130.10">
    <property type="entry name" value="TonB-dependent receptor, plug domain"/>
    <property type="match status" value="1"/>
</dbReference>
<reference evidence="7 8" key="1">
    <citation type="submission" date="2018-10" db="EMBL/GenBank/DDBJ databases">
        <title>Genomic Encyclopedia of Archaeal and Bacterial Type Strains, Phase II (KMG-II): from individual species to whole genera.</title>
        <authorList>
            <person name="Goeker M."/>
        </authorList>
    </citation>
    <scope>NUCLEOTIDE SEQUENCE [LARGE SCALE GENOMIC DNA]</scope>
    <source>
        <strain evidence="7 8">DSM 29537</strain>
    </source>
</reference>
<evidence type="ECO:0000259" key="5">
    <source>
        <dbReference type="Pfam" id="PF07715"/>
    </source>
</evidence>
<dbReference type="AlphaFoldDB" id="A0A495MHX8"/>
<keyword evidence="4" id="KW-0732">Signal</keyword>
<keyword evidence="8" id="KW-1185">Reference proteome</keyword>
<dbReference type="SUPFAM" id="SSF49464">
    <property type="entry name" value="Carboxypeptidase regulatory domain-like"/>
    <property type="match status" value="1"/>
</dbReference>
<dbReference type="Gene3D" id="2.60.40.1120">
    <property type="entry name" value="Carboxypeptidase-like, regulatory domain"/>
    <property type="match status" value="1"/>
</dbReference>
<feature type="domain" description="TonB-dependent receptor plug" evidence="5">
    <location>
        <begin position="141"/>
        <end position="216"/>
    </location>
</feature>
<dbReference type="PANTHER" id="PTHR40980">
    <property type="entry name" value="PLUG DOMAIN-CONTAINING PROTEIN"/>
    <property type="match status" value="1"/>
</dbReference>
<dbReference type="GO" id="GO:0009279">
    <property type="term" value="C:cell outer membrane"/>
    <property type="evidence" value="ECO:0007669"/>
    <property type="project" value="UniProtKB-SubCell"/>
</dbReference>
<protein>
    <submittedName>
        <fullName evidence="7">Outer membrane receptor protein involved in Fe transport</fullName>
    </submittedName>
</protein>
<dbReference type="Pfam" id="PF14905">
    <property type="entry name" value="OMP_b-brl_3"/>
    <property type="match status" value="1"/>
</dbReference>
<feature type="domain" description="Outer membrane protein beta-barrel" evidence="6">
    <location>
        <begin position="364"/>
        <end position="780"/>
    </location>
</feature>
<evidence type="ECO:0000256" key="1">
    <source>
        <dbReference type="ARBA" id="ARBA00004442"/>
    </source>
</evidence>
<dbReference type="Proteomes" id="UP000277579">
    <property type="component" value="Unassembled WGS sequence"/>
</dbReference>
<evidence type="ECO:0000256" key="4">
    <source>
        <dbReference type="SAM" id="SignalP"/>
    </source>
</evidence>
<dbReference type="EMBL" id="RBLC01000001">
    <property type="protein sequence ID" value="RKS25586.1"/>
    <property type="molecule type" value="Genomic_DNA"/>
</dbReference>
<dbReference type="PANTHER" id="PTHR40980:SF4">
    <property type="entry name" value="TONB-DEPENDENT RECEPTOR-LIKE BETA-BARREL DOMAIN-CONTAINING PROTEIN"/>
    <property type="match status" value="1"/>
</dbReference>
<dbReference type="InterPro" id="IPR012910">
    <property type="entry name" value="Plug_dom"/>
</dbReference>
<sequence length="806" mass="91359">MKLKLFFLCLIMPMLSLHAQNNLTISGKVTDKAGQPISYATVTVKEGETVITGSITDDNGDFEVKGLAPKNYNVEIQFIGYKPYNGKADLTSGQKGFSLNKITLADEATQLEGVEVIAERSTIEQKIDRKVINVGRDLTTAGATASEIMNNIPSVNVDQDGKISLRGNQNVRVLVDGRPTNMDPAQLLKQIPSTSIKKIELITNPSAKYNPEGMSGIINIVLHKNSNDGFNGSLNAGITFAKEPKFNNSLDMNYRTGKVNFFGNVGSNFGKYYNDGFIQRFDNNSQQILDIVNDNESYLYKIGMDYYIDDNNTLSFYTNQNGTDGTGHVNTDIRYLNGDQPNVLQLGEYLTDNNSGAYNLAYKHKFAKEGHTLDFEGNYNDYKQTQHANFDTTTFETPIESLIYSDKIVDKRENTTLNLDYVNPLNEKSTLELGAEARIIRTTNDYNTQNPISPFTISHYDYDVDIYSAYATFGQKFEKFSYQIGARFESYKVKANLESNNVDPDQRLKKFDDDYMTVYPSAYFTYNLDEKNMFQLSYSRRVDRPSLEQTKPIREFSTPLVTGLGNQELEPQFTNSVELNYTKMFGKGSFTGGVYYRLINDEISRVLYSDETTDNPNDLIMSWANFDNNSAYGFELSANYKITKWWDVQPSIDFSNISQKGLVSVLRPGTTDVFDFVRREIDASAFNARMNSNFKATKSLSFLLFGFYRGGVNGIQNDSREMYKIDMGARYAMLNNKLSFSARFNDVFNMMEYGFDSRNPYPSTGVFRWESQSLYFGINYMFGGGKNRALQRKYREDNTKQGGGMF</sequence>
<keyword evidence="3" id="KW-0998">Cell outer membrane</keyword>
<evidence type="ECO:0000256" key="2">
    <source>
        <dbReference type="ARBA" id="ARBA00023136"/>
    </source>
</evidence>
<dbReference type="InterPro" id="IPR036942">
    <property type="entry name" value="Beta-barrel_TonB_sf"/>
</dbReference>
<dbReference type="OrthoDB" id="8764943at2"/>
<feature type="chain" id="PRO_5019791206" evidence="4">
    <location>
        <begin position="20"/>
        <end position="806"/>
    </location>
</feature>
<organism evidence="7 8">
    <name type="scientific">Flavobacterium endophyticum</name>
    <dbReference type="NCBI Taxonomy" id="1540163"/>
    <lineage>
        <taxon>Bacteria</taxon>
        <taxon>Pseudomonadati</taxon>
        <taxon>Bacteroidota</taxon>
        <taxon>Flavobacteriia</taxon>
        <taxon>Flavobacteriales</taxon>
        <taxon>Flavobacteriaceae</taxon>
        <taxon>Flavobacterium</taxon>
    </lineage>
</organism>
<dbReference type="InterPro" id="IPR037066">
    <property type="entry name" value="Plug_dom_sf"/>
</dbReference>
<keyword evidence="2" id="KW-0472">Membrane</keyword>
<dbReference type="Pfam" id="PF07715">
    <property type="entry name" value="Plug"/>
    <property type="match status" value="1"/>
</dbReference>
<proteinExistence type="predicted"/>
<gene>
    <name evidence="7" type="ORF">CLV94_0621</name>
</gene>
<dbReference type="SUPFAM" id="SSF56935">
    <property type="entry name" value="Porins"/>
    <property type="match status" value="1"/>
</dbReference>
<keyword evidence="7" id="KW-0675">Receptor</keyword>
<evidence type="ECO:0000313" key="8">
    <source>
        <dbReference type="Proteomes" id="UP000277579"/>
    </source>
</evidence>
<accession>A0A495MHX8</accession>
<feature type="signal peptide" evidence="4">
    <location>
        <begin position="1"/>
        <end position="19"/>
    </location>
</feature>